<protein>
    <submittedName>
        <fullName evidence="11">SSD domain-containing protein</fullName>
    </submittedName>
</protein>
<feature type="transmembrane region" description="Helical" evidence="8">
    <location>
        <begin position="362"/>
        <end position="380"/>
    </location>
</feature>
<comment type="similarity">
    <text evidence="2">Belongs to the patched family.</text>
</comment>
<feature type="transmembrane region" description="Helical" evidence="8">
    <location>
        <begin position="831"/>
        <end position="852"/>
    </location>
</feature>
<dbReference type="InterPro" id="IPR003392">
    <property type="entry name" value="PTHD_SSD"/>
</dbReference>
<feature type="transmembrane region" description="Helical" evidence="8">
    <location>
        <begin position="872"/>
        <end position="893"/>
    </location>
</feature>
<feature type="transmembrane region" description="Helical" evidence="8">
    <location>
        <begin position="400"/>
        <end position="422"/>
    </location>
</feature>
<feature type="transmembrane region" description="Helical" evidence="8">
    <location>
        <begin position="778"/>
        <end position="797"/>
    </location>
</feature>
<evidence type="ECO:0000256" key="5">
    <source>
        <dbReference type="ARBA" id="ARBA00022989"/>
    </source>
</evidence>
<keyword evidence="5 8" id="KW-1133">Transmembrane helix</keyword>
<keyword evidence="3" id="KW-1003">Cell membrane</keyword>
<feature type="transmembrane region" description="Helical" evidence="8">
    <location>
        <begin position="291"/>
        <end position="309"/>
    </location>
</feature>
<feature type="transmembrane region" description="Helical" evidence="8">
    <location>
        <begin position="25"/>
        <end position="45"/>
    </location>
</feature>
<dbReference type="GO" id="GO:0005886">
    <property type="term" value="C:plasma membrane"/>
    <property type="evidence" value="ECO:0007669"/>
    <property type="project" value="UniProtKB-SubCell"/>
</dbReference>
<keyword evidence="10" id="KW-1185">Reference proteome</keyword>
<dbReference type="FunFam" id="1.20.1640.10:FF:000013">
    <property type="entry name" value="PaTched Related family"/>
    <property type="match status" value="1"/>
</dbReference>
<sequence>MLVSFDIFIHNVFYHWGTLVHRYKLLFFVTPILITAILSIGFRYIKQQTTIDPKYVFSPSKAPWQYESAVLSEHWPLNEQEFWPGKSYDYDGYVDIIAAGKMNQKYGRPNMLNLRHLDELERINQYIIHNLTIPVTHNGRSYQIGFTDLCMSYDWKCYLNDHLTMLMPKHRWGNFSGKIGEFADEIIKSEVKITYPIGYRGTEPIYFGALVGAPHLIDKEGHFNYVRAIRLTFNVRDDKVGNISYLWRKKVASYLSSTENPPSDILEFGMYHNESLPEGLQEVADTLTPKFVLTCVILFTLCGLSSVVVMKHKEFVSIDWVRSKPSVALAGLLCPLMSILSGFGLILWMGCLYNAIVNVSPFIVFCIGVDDMFIMCATWHRTNSELTSKRRLAETLAEAAVAISITSLTDMITFGIGCFTNLPSVQMFCVYTFMGITFTYIYQITFFTAVMAYAGDWESENLHVLLLKPVIPFEQANTLIKKLFFTGTITPKRTPAVEQNVDCSNYAKEKSAPVQANNQSCQNDEKKPIKLMQDIASHHSRETLISRMFRKYYGPFLLAKSTKIAIMFIYAIYLSLAILGCTMVEEGLNPKFLVKESFYLNKFYVLMDETFWTEGLQIQVVVNSPPNFFNRTERRRFQDVLNAFEDTRYTMKHNATMLWLTAFEKKLEEDYQIFNISLPNSKDEWYERCREWLTSAGGRRLWEKDMVWGTNSTNRTEYNHLYAFRFQIGLRNYNTPTDHMRNAQFMRSTAARFPEFNITTFHEYYPFADQYIELKPALIRNCILALIAMLVVSFIMIPNIAAAFAIAGAICSIDIGVVGYMTFWGVRLESVSMITVIMSIGFAVDLSAHIGYAYVKANGDENKKAIQALETIGWPVFLGALSTVLGILVLASVDAYIVQIFFKTVFLVIMFSMAHGLMFLPVFLTVALPHATTENEDKTTKNGISNCCECKNPANSE</sequence>
<evidence type="ECO:0000313" key="11">
    <source>
        <dbReference type="WBParaSite" id="SMUV_0000121101-mRNA-1"/>
    </source>
</evidence>
<keyword evidence="4 8" id="KW-0812">Transmembrane</keyword>
<name>A0A0N5AAN5_9BILA</name>
<feature type="transmembrane region" description="Helical" evidence="8">
    <location>
        <begin position="429"/>
        <end position="454"/>
    </location>
</feature>
<dbReference type="PANTHER" id="PTHR10796:SF191">
    <property type="entry name" value="SSD DOMAIN-CONTAINING PROTEIN"/>
    <property type="match status" value="1"/>
</dbReference>
<reference evidence="11" key="1">
    <citation type="submission" date="2017-02" db="UniProtKB">
        <authorList>
            <consortium name="WormBaseParasite"/>
        </authorList>
    </citation>
    <scope>IDENTIFICATION</scope>
</reference>
<keyword evidence="6 8" id="KW-0472">Membrane</keyword>
<dbReference type="WBParaSite" id="SMUV_0000121101-mRNA-1">
    <property type="protein sequence ID" value="SMUV_0000121101-mRNA-1"/>
    <property type="gene ID" value="SMUV_0000121101"/>
</dbReference>
<dbReference type="GO" id="GO:0030659">
    <property type="term" value="C:cytoplasmic vesicle membrane"/>
    <property type="evidence" value="ECO:0007669"/>
    <property type="project" value="TreeGrafter"/>
</dbReference>
<evidence type="ECO:0000256" key="6">
    <source>
        <dbReference type="ARBA" id="ARBA00023136"/>
    </source>
</evidence>
<accession>A0A0N5AAN5</accession>
<dbReference type="PANTHER" id="PTHR10796">
    <property type="entry name" value="PATCHED-RELATED"/>
    <property type="match status" value="1"/>
</dbReference>
<evidence type="ECO:0000256" key="2">
    <source>
        <dbReference type="ARBA" id="ARBA00005585"/>
    </source>
</evidence>
<dbReference type="AlphaFoldDB" id="A0A0N5AAN5"/>
<evidence type="ECO:0000256" key="3">
    <source>
        <dbReference type="ARBA" id="ARBA00022475"/>
    </source>
</evidence>
<evidence type="ECO:0000256" key="4">
    <source>
        <dbReference type="ARBA" id="ARBA00022692"/>
    </source>
</evidence>
<dbReference type="Gene3D" id="1.20.1640.10">
    <property type="entry name" value="Multidrug efflux transporter AcrB transmembrane domain"/>
    <property type="match status" value="2"/>
</dbReference>
<dbReference type="SUPFAM" id="SSF82866">
    <property type="entry name" value="Multidrug efflux transporter AcrB transmembrane domain"/>
    <property type="match status" value="2"/>
</dbReference>
<evidence type="ECO:0000256" key="8">
    <source>
        <dbReference type="SAM" id="Phobius"/>
    </source>
</evidence>
<dbReference type="GO" id="GO:0006897">
    <property type="term" value="P:endocytosis"/>
    <property type="evidence" value="ECO:0007669"/>
    <property type="project" value="TreeGrafter"/>
</dbReference>
<feature type="domain" description="SSD" evidence="9">
    <location>
        <begin position="296"/>
        <end position="453"/>
    </location>
</feature>
<proteinExistence type="inferred from homology"/>
<feature type="transmembrane region" description="Helical" evidence="8">
    <location>
        <begin position="564"/>
        <end position="584"/>
    </location>
</feature>
<evidence type="ECO:0000256" key="7">
    <source>
        <dbReference type="ARBA" id="ARBA00023180"/>
    </source>
</evidence>
<organism evidence="10 11">
    <name type="scientific">Syphacia muris</name>
    <dbReference type="NCBI Taxonomy" id="451379"/>
    <lineage>
        <taxon>Eukaryota</taxon>
        <taxon>Metazoa</taxon>
        <taxon>Ecdysozoa</taxon>
        <taxon>Nematoda</taxon>
        <taxon>Chromadorea</taxon>
        <taxon>Rhabditida</taxon>
        <taxon>Spirurina</taxon>
        <taxon>Oxyuridomorpha</taxon>
        <taxon>Oxyuroidea</taxon>
        <taxon>Oxyuridae</taxon>
        <taxon>Syphacia</taxon>
    </lineage>
</organism>
<evidence type="ECO:0000259" key="9">
    <source>
        <dbReference type="PROSITE" id="PS50156"/>
    </source>
</evidence>
<dbReference type="Proteomes" id="UP000046393">
    <property type="component" value="Unplaced"/>
</dbReference>
<dbReference type="GO" id="GO:0018996">
    <property type="term" value="P:molting cycle, collagen and cuticulin-based cuticle"/>
    <property type="evidence" value="ECO:0007669"/>
    <property type="project" value="TreeGrafter"/>
</dbReference>
<keyword evidence="7" id="KW-0325">Glycoprotein</keyword>
<feature type="transmembrane region" description="Helical" evidence="8">
    <location>
        <begin position="329"/>
        <end position="350"/>
    </location>
</feature>
<feature type="transmembrane region" description="Helical" evidence="8">
    <location>
        <begin position="905"/>
        <end position="928"/>
    </location>
</feature>
<dbReference type="InterPro" id="IPR000731">
    <property type="entry name" value="SSD"/>
</dbReference>
<evidence type="ECO:0000313" key="10">
    <source>
        <dbReference type="Proteomes" id="UP000046393"/>
    </source>
</evidence>
<feature type="transmembrane region" description="Helical" evidence="8">
    <location>
        <begin position="803"/>
        <end position="824"/>
    </location>
</feature>
<dbReference type="InterPro" id="IPR051697">
    <property type="entry name" value="Patched_domain-protein"/>
</dbReference>
<dbReference type="PROSITE" id="PS50156">
    <property type="entry name" value="SSD"/>
    <property type="match status" value="1"/>
</dbReference>
<dbReference type="Pfam" id="PF02460">
    <property type="entry name" value="Patched"/>
    <property type="match status" value="1"/>
</dbReference>
<evidence type="ECO:0000256" key="1">
    <source>
        <dbReference type="ARBA" id="ARBA00004651"/>
    </source>
</evidence>
<comment type="subcellular location">
    <subcellularLocation>
        <location evidence="1">Cell membrane</location>
        <topology evidence="1">Multi-pass membrane protein</topology>
    </subcellularLocation>
</comment>